<protein>
    <submittedName>
        <fullName evidence="1">Unnamed protein product</fullName>
    </submittedName>
</protein>
<gene>
    <name evidence="1" type="ORF">Amon02_000231200</name>
</gene>
<evidence type="ECO:0000313" key="2">
    <source>
        <dbReference type="Proteomes" id="UP001165064"/>
    </source>
</evidence>
<accession>A0ACB5SX68</accession>
<sequence>MSSSSYFAPNSLFKLFHLITKKFNKIMTDTTQTITKPNMKTLPPRDPKHNPLNIIKQCVKEGRPAFIAGPMVRYSKLPFRELLRDYKTDIVYSPMILAREFVRSKNARLSDFSTNAKDRSLIVQIGSNNVTDLLRMIEMIHPYVDGIGLNCGCPIKEQVREGIGAALMSKKELVAEMVKAVKTKYGDSICMEVKIRVHNDIKETIEFVKLVEKAGVDFITVHGRTKNTRSSIPADFDKIKAVKDIATVPVISNGDCRTLEDAYRIAEYTGCEGVMSVRGVLDNPALFAGFKDTPWGAIEKFWNLSTSYGLPFRLIQHHLSCMLGSQLNKKLHNELNAQNSLVDLIDWFDEHFDLKRSGDKGFGEAVAIPYRQDRTTQSRI</sequence>
<evidence type="ECO:0000313" key="1">
    <source>
        <dbReference type="EMBL" id="GME75796.1"/>
    </source>
</evidence>
<keyword evidence="2" id="KW-1185">Reference proteome</keyword>
<organism evidence="1 2">
    <name type="scientific">Ambrosiozyma monospora</name>
    <name type="common">Yeast</name>
    <name type="synonym">Endomycopsis monosporus</name>
    <dbReference type="NCBI Taxonomy" id="43982"/>
    <lineage>
        <taxon>Eukaryota</taxon>
        <taxon>Fungi</taxon>
        <taxon>Dikarya</taxon>
        <taxon>Ascomycota</taxon>
        <taxon>Saccharomycotina</taxon>
        <taxon>Pichiomycetes</taxon>
        <taxon>Pichiales</taxon>
        <taxon>Pichiaceae</taxon>
        <taxon>Ambrosiozyma</taxon>
    </lineage>
</organism>
<name>A0ACB5SX68_AMBMO</name>
<proteinExistence type="predicted"/>
<comment type="caution">
    <text evidence="1">The sequence shown here is derived from an EMBL/GenBank/DDBJ whole genome shotgun (WGS) entry which is preliminary data.</text>
</comment>
<reference evidence="1" key="1">
    <citation type="submission" date="2023-04" db="EMBL/GenBank/DDBJ databases">
        <title>Ambrosiozyma monospora NBRC 10751.</title>
        <authorList>
            <person name="Ichikawa N."/>
            <person name="Sato H."/>
            <person name="Tonouchi N."/>
        </authorList>
    </citation>
    <scope>NUCLEOTIDE SEQUENCE</scope>
    <source>
        <strain evidence="1">NBRC 10751</strain>
    </source>
</reference>
<dbReference type="EMBL" id="BSXS01001319">
    <property type="protein sequence ID" value="GME75796.1"/>
    <property type="molecule type" value="Genomic_DNA"/>
</dbReference>
<dbReference type="Proteomes" id="UP001165064">
    <property type="component" value="Unassembled WGS sequence"/>
</dbReference>